<evidence type="ECO:0000313" key="3">
    <source>
        <dbReference type="EMBL" id="KAG8623297.1"/>
    </source>
</evidence>
<keyword evidence="2" id="KW-0812">Transmembrane</keyword>
<keyword evidence="4" id="KW-1185">Reference proteome</keyword>
<feature type="compositionally biased region" description="Polar residues" evidence="1">
    <location>
        <begin position="79"/>
        <end position="98"/>
    </location>
</feature>
<feature type="region of interest" description="Disordered" evidence="1">
    <location>
        <begin position="1"/>
        <end position="222"/>
    </location>
</feature>
<feature type="compositionally biased region" description="Low complexity" evidence="1">
    <location>
        <begin position="44"/>
        <end position="53"/>
    </location>
</feature>
<feature type="compositionally biased region" description="Polar residues" evidence="1">
    <location>
        <begin position="302"/>
        <end position="317"/>
    </location>
</feature>
<evidence type="ECO:0000256" key="2">
    <source>
        <dbReference type="SAM" id="Phobius"/>
    </source>
</evidence>
<sequence length="434" mass="46401">MQVSAQSNQPGQQRQLRQSGNMSGQAASLSDRIRSEESWIEITSQPSSSSLSSAGGDIVTTGLRVQRDVVARRKRRQRTTGPTSEPQHATNSGTLADASSQEEYEESESESDQVMTSSNEGLVMGGHDSNQDEPAMSDDDENRTAVNYPIRRRGQTAFTPQPNAFSHPPSSTTMRHASEPCPGSYFPQMSARPAARSNTRHSFSAQEPRVQHSPYNALSPSHNAAAHHDAALRASLSALLSCAAAARGLPKLKTSQPSTAPAPPPSDRIQPNTFRLIPQSQLPGATTQTRQRLEPDFLPTIRQRSTSSTSDSANGHLTESAELHKRKNAGERSSSKDRRMKKARRSPSTSSASSMYSTEEMLVSPTLLTWVVSAGVVVVLSAISFSAGYAIGREAGKVEGAFGGAMGGEVSCVGETARAGTGLGLRRLRFAVQA</sequence>
<feature type="compositionally biased region" description="Basic and acidic residues" evidence="1">
    <location>
        <begin position="319"/>
        <end position="337"/>
    </location>
</feature>
<organism evidence="3 4">
    <name type="scientific">Elsinoe batatas</name>
    <dbReference type="NCBI Taxonomy" id="2601811"/>
    <lineage>
        <taxon>Eukaryota</taxon>
        <taxon>Fungi</taxon>
        <taxon>Dikarya</taxon>
        <taxon>Ascomycota</taxon>
        <taxon>Pezizomycotina</taxon>
        <taxon>Dothideomycetes</taxon>
        <taxon>Dothideomycetidae</taxon>
        <taxon>Myriangiales</taxon>
        <taxon>Elsinoaceae</taxon>
        <taxon>Elsinoe</taxon>
    </lineage>
</organism>
<evidence type="ECO:0000256" key="1">
    <source>
        <dbReference type="SAM" id="MobiDB-lite"/>
    </source>
</evidence>
<feature type="compositionally biased region" description="Acidic residues" evidence="1">
    <location>
        <begin position="100"/>
        <end position="111"/>
    </location>
</feature>
<protein>
    <submittedName>
        <fullName evidence="3">Uncharacterized protein</fullName>
    </submittedName>
</protein>
<dbReference type="EMBL" id="JAESVG020000010">
    <property type="protein sequence ID" value="KAG8623297.1"/>
    <property type="molecule type" value="Genomic_DNA"/>
</dbReference>
<feature type="transmembrane region" description="Helical" evidence="2">
    <location>
        <begin position="367"/>
        <end position="391"/>
    </location>
</feature>
<keyword evidence="2" id="KW-1133">Transmembrane helix</keyword>
<feature type="compositionally biased region" description="Polar residues" evidence="1">
    <location>
        <begin position="196"/>
        <end position="205"/>
    </location>
</feature>
<dbReference type="Proteomes" id="UP000809789">
    <property type="component" value="Unassembled WGS sequence"/>
</dbReference>
<keyword evidence="2" id="KW-0472">Membrane</keyword>
<feature type="compositionally biased region" description="Low complexity" evidence="1">
    <location>
        <begin position="346"/>
        <end position="357"/>
    </location>
</feature>
<proteinExistence type="predicted"/>
<feature type="compositionally biased region" description="Polar residues" evidence="1">
    <location>
        <begin position="156"/>
        <end position="175"/>
    </location>
</feature>
<dbReference type="OrthoDB" id="5413188at2759"/>
<feature type="region of interest" description="Disordered" evidence="1">
    <location>
        <begin position="251"/>
        <end position="357"/>
    </location>
</feature>
<name>A0A8K0PC87_9PEZI</name>
<accession>A0A8K0PC87</accession>
<feature type="compositionally biased region" description="Polar residues" evidence="1">
    <location>
        <begin position="1"/>
        <end position="28"/>
    </location>
</feature>
<evidence type="ECO:0000313" key="4">
    <source>
        <dbReference type="Proteomes" id="UP000809789"/>
    </source>
</evidence>
<reference evidence="3" key="1">
    <citation type="submission" date="2021-07" db="EMBL/GenBank/DDBJ databases">
        <title>Elsinoe batatas strain:CRI-CJ2 Genome sequencing and assembly.</title>
        <authorList>
            <person name="Huang L."/>
        </authorList>
    </citation>
    <scope>NUCLEOTIDE SEQUENCE</scope>
    <source>
        <strain evidence="3">CRI-CJ2</strain>
    </source>
</reference>
<dbReference type="AlphaFoldDB" id="A0A8K0PC87"/>
<gene>
    <name evidence="3" type="ORF">KVT40_008273</name>
</gene>
<comment type="caution">
    <text evidence="3">The sequence shown here is derived from an EMBL/GenBank/DDBJ whole genome shotgun (WGS) entry which is preliminary data.</text>
</comment>
<feature type="compositionally biased region" description="Polar residues" evidence="1">
    <location>
        <begin position="269"/>
        <end position="290"/>
    </location>
</feature>